<feature type="transmembrane region" description="Helical" evidence="1">
    <location>
        <begin position="64"/>
        <end position="82"/>
    </location>
</feature>
<name>A0ABR9QLX1_9BACI</name>
<keyword evidence="1" id="KW-1133">Transmembrane helix</keyword>
<protein>
    <submittedName>
        <fullName evidence="2">Uncharacterized protein</fullName>
    </submittedName>
</protein>
<feature type="transmembrane region" description="Helical" evidence="1">
    <location>
        <begin position="94"/>
        <end position="115"/>
    </location>
</feature>
<organism evidence="2 3">
    <name type="scientific">Litchfieldia luteola</name>
    <dbReference type="NCBI Taxonomy" id="682179"/>
    <lineage>
        <taxon>Bacteria</taxon>
        <taxon>Bacillati</taxon>
        <taxon>Bacillota</taxon>
        <taxon>Bacilli</taxon>
        <taxon>Bacillales</taxon>
        <taxon>Bacillaceae</taxon>
        <taxon>Litchfieldia</taxon>
    </lineage>
</organism>
<keyword evidence="1" id="KW-0812">Transmembrane</keyword>
<dbReference type="InterPro" id="IPR048147">
    <property type="entry name" value="CBO0543-like"/>
</dbReference>
<feature type="transmembrane region" description="Helical" evidence="1">
    <location>
        <begin position="144"/>
        <end position="162"/>
    </location>
</feature>
<accession>A0ABR9QLX1</accession>
<dbReference type="Proteomes" id="UP001516662">
    <property type="component" value="Unassembled WGS sequence"/>
</dbReference>
<feature type="transmembrane region" description="Helical" evidence="1">
    <location>
        <begin position="29"/>
        <end position="49"/>
    </location>
</feature>
<gene>
    <name evidence="2" type="ORF">IMZ08_15735</name>
</gene>
<evidence type="ECO:0000256" key="1">
    <source>
        <dbReference type="SAM" id="Phobius"/>
    </source>
</evidence>
<dbReference type="EMBL" id="JADCLJ010000022">
    <property type="protein sequence ID" value="MBE4909502.1"/>
    <property type="molecule type" value="Genomic_DNA"/>
</dbReference>
<keyword evidence="3" id="KW-1185">Reference proteome</keyword>
<dbReference type="RefSeq" id="WP_193538183.1">
    <property type="nucleotide sequence ID" value="NZ_JADCLJ010000022.1"/>
</dbReference>
<reference evidence="2 3" key="1">
    <citation type="submission" date="2020-10" db="EMBL/GenBank/DDBJ databases">
        <title>Bacillus sp. HD4P25, an endophyte from a halophyte.</title>
        <authorList>
            <person name="Sun J.-Q."/>
        </authorList>
    </citation>
    <scope>NUCLEOTIDE SEQUENCE [LARGE SCALE GENOMIC DNA]</scope>
    <source>
        <strain evidence="2 3">YIM 93174</strain>
    </source>
</reference>
<evidence type="ECO:0000313" key="2">
    <source>
        <dbReference type="EMBL" id="MBE4909502.1"/>
    </source>
</evidence>
<proteinExistence type="predicted"/>
<sequence>MHVGITIAVLLAVYWKADWKNWRHYHPTLLYVVICNLLYNCLCAGYLLWEYKPDFLFHHNSTDLVYSFIVLPGIALLFLTGYPYETKMKKQFTYISKWVVLSLIVEGIVLLFGFIVLNRGWKYWMEVPFYFTMYYLIRLHHTRPLLTYVLSIIIIVFLMNAFDVPFSVPIEKR</sequence>
<keyword evidence="1" id="KW-0472">Membrane</keyword>
<dbReference type="NCBIfam" id="NF041644">
    <property type="entry name" value="CBO0543_fam"/>
    <property type="match status" value="1"/>
</dbReference>
<evidence type="ECO:0000313" key="3">
    <source>
        <dbReference type="Proteomes" id="UP001516662"/>
    </source>
</evidence>
<comment type="caution">
    <text evidence="2">The sequence shown here is derived from an EMBL/GenBank/DDBJ whole genome shotgun (WGS) entry which is preliminary data.</text>
</comment>